<evidence type="ECO:0000313" key="1">
    <source>
        <dbReference type="EMBL" id="EPR68302.1"/>
    </source>
</evidence>
<protein>
    <submittedName>
        <fullName evidence="1">Uncharacterized protein</fullName>
    </submittedName>
</protein>
<dbReference type="STRING" id="641524.ADICYQ_2772"/>
<accession>S7VFJ0</accession>
<dbReference type="EMBL" id="ATNM01000107">
    <property type="protein sequence ID" value="EPR68302.1"/>
    <property type="molecule type" value="Genomic_DNA"/>
</dbReference>
<gene>
    <name evidence="1" type="ORF">ADICYQ_2772</name>
</gene>
<comment type="caution">
    <text evidence="1">The sequence shown here is derived from an EMBL/GenBank/DDBJ whole genome shotgun (WGS) entry which is preliminary data.</text>
</comment>
<organism evidence="1 2">
    <name type="scientific">Cyclobacterium qasimii M12-11B</name>
    <dbReference type="NCBI Taxonomy" id="641524"/>
    <lineage>
        <taxon>Bacteria</taxon>
        <taxon>Pseudomonadati</taxon>
        <taxon>Bacteroidota</taxon>
        <taxon>Cytophagia</taxon>
        <taxon>Cytophagales</taxon>
        <taxon>Cyclobacteriaceae</taxon>
        <taxon>Cyclobacterium</taxon>
    </lineage>
</organism>
<name>S7VFJ0_9BACT</name>
<sequence length="58" mass="6466">MNVLSFPGQSDKVSPILNNEQEQLILDQISSYFSDGETEVKVRCAIIGGFQEFSAHTF</sequence>
<evidence type="ECO:0000313" key="2">
    <source>
        <dbReference type="Proteomes" id="UP000014974"/>
    </source>
</evidence>
<dbReference type="Proteomes" id="UP000014974">
    <property type="component" value="Unassembled WGS sequence"/>
</dbReference>
<proteinExistence type="predicted"/>
<dbReference type="AlphaFoldDB" id="S7VFJ0"/>
<reference evidence="1 2" key="1">
    <citation type="journal article" date="2013" name="Genome Announc.">
        <title>Draft Genome Sequence of Cyclobacterium qasimii Strain M12-11BT, Isolated from Arctic Marine Sediment.</title>
        <authorList>
            <person name="Shivaji S."/>
            <person name="Ara S."/>
            <person name="Singh A."/>
            <person name="Kumar Pinnaka A."/>
        </authorList>
    </citation>
    <scope>NUCLEOTIDE SEQUENCE [LARGE SCALE GENOMIC DNA]</scope>
    <source>
        <strain evidence="1 2">M12-11B</strain>
    </source>
</reference>